<dbReference type="PANTHER" id="PTHR30419">
    <property type="entry name" value="HTH-TYPE TRANSCRIPTIONAL REGULATOR YBHD"/>
    <property type="match status" value="1"/>
</dbReference>
<sequence length="361" mass="39010">MGGEYVVCLGIIARMVDDFLSSGSNLNLSIRLIEAFLTLARTKQFSIAAEQFNVTASAFSQMIARLEEVVGARLFERSTRSVELTREGEVFARGAHRITAEVRATLRQVREIAGSEPRIVAIAAPPAFCGAWLPKQMEAIKKKHPSLLFRLHDAFSNDCLAMVRNASVDFGLNSVAGDANEYDATLLVNERMYVICPADDKLAANSSIELKELAGREITHMLPSGSMWQRIHPWLAEVGAIENGIHVTHMGTLAGLVASGFGIGVIPATAASLSVRPGVKIIRIRDPKAFRPIYLIKRKNSPLSAGAQLVWNQLLAAATNEITMESLDLPDPPAAAESAEDHPQGPPGGAGARRARREAGR</sequence>
<feature type="domain" description="HTH lysR-type" evidence="6">
    <location>
        <begin position="28"/>
        <end position="85"/>
    </location>
</feature>
<keyword evidence="4" id="KW-0804">Transcription</keyword>
<evidence type="ECO:0000313" key="7">
    <source>
        <dbReference type="EMBL" id="TSH93344.1"/>
    </source>
</evidence>
<dbReference type="EMBL" id="VLTJ01000028">
    <property type="protein sequence ID" value="TSH93344.1"/>
    <property type="molecule type" value="Genomic_DNA"/>
</dbReference>
<dbReference type="SUPFAM" id="SSF53850">
    <property type="entry name" value="Periplasmic binding protein-like II"/>
    <property type="match status" value="1"/>
</dbReference>
<dbReference type="Gene3D" id="3.40.190.10">
    <property type="entry name" value="Periplasmic binding protein-like II"/>
    <property type="match status" value="2"/>
</dbReference>
<evidence type="ECO:0000259" key="6">
    <source>
        <dbReference type="PROSITE" id="PS50931"/>
    </source>
</evidence>
<organism evidence="7 8">
    <name type="scientific">Verticiella sediminum</name>
    <dbReference type="NCBI Taxonomy" id="1247510"/>
    <lineage>
        <taxon>Bacteria</taxon>
        <taxon>Pseudomonadati</taxon>
        <taxon>Pseudomonadota</taxon>
        <taxon>Betaproteobacteria</taxon>
        <taxon>Burkholderiales</taxon>
        <taxon>Alcaligenaceae</taxon>
        <taxon>Verticiella</taxon>
    </lineage>
</organism>
<dbReference type="InterPro" id="IPR000847">
    <property type="entry name" value="LysR_HTH_N"/>
</dbReference>
<keyword evidence="8" id="KW-1185">Reference proteome</keyword>
<name>A0A556AKB7_9BURK</name>
<dbReference type="Pfam" id="PF03466">
    <property type="entry name" value="LysR_substrate"/>
    <property type="match status" value="1"/>
</dbReference>
<comment type="similarity">
    <text evidence="1">Belongs to the LysR transcriptional regulatory family.</text>
</comment>
<protein>
    <submittedName>
        <fullName evidence="7">LysR family transcriptional regulator</fullName>
    </submittedName>
</protein>
<comment type="caution">
    <text evidence="7">The sequence shown here is derived from an EMBL/GenBank/DDBJ whole genome shotgun (WGS) entry which is preliminary data.</text>
</comment>
<evidence type="ECO:0000256" key="3">
    <source>
        <dbReference type="ARBA" id="ARBA00023125"/>
    </source>
</evidence>
<dbReference type="InterPro" id="IPR036388">
    <property type="entry name" value="WH-like_DNA-bd_sf"/>
</dbReference>
<dbReference type="Pfam" id="PF00126">
    <property type="entry name" value="HTH_1"/>
    <property type="match status" value="1"/>
</dbReference>
<gene>
    <name evidence="7" type="ORF">FOZ76_13825</name>
</gene>
<dbReference type="GO" id="GO:0005829">
    <property type="term" value="C:cytosol"/>
    <property type="evidence" value="ECO:0007669"/>
    <property type="project" value="TreeGrafter"/>
</dbReference>
<dbReference type="InterPro" id="IPR036390">
    <property type="entry name" value="WH_DNA-bd_sf"/>
</dbReference>
<evidence type="ECO:0000313" key="8">
    <source>
        <dbReference type="Proteomes" id="UP000318405"/>
    </source>
</evidence>
<reference evidence="7 8" key="1">
    <citation type="submission" date="2019-07" db="EMBL/GenBank/DDBJ databases">
        <title>Qingshengfaniella alkalisoli gen. nov., sp. nov., isolated from saline soil.</title>
        <authorList>
            <person name="Xu L."/>
            <person name="Huang X.-X."/>
            <person name="Sun J.-Q."/>
        </authorList>
    </citation>
    <scope>NUCLEOTIDE SEQUENCE [LARGE SCALE GENOMIC DNA]</scope>
    <source>
        <strain evidence="7 8">DSM 27279</strain>
    </source>
</reference>
<accession>A0A556AKB7</accession>
<dbReference type="InterPro" id="IPR005119">
    <property type="entry name" value="LysR_subst-bd"/>
</dbReference>
<evidence type="ECO:0000256" key="5">
    <source>
        <dbReference type="SAM" id="MobiDB-lite"/>
    </source>
</evidence>
<dbReference type="OrthoDB" id="646694at2"/>
<dbReference type="Proteomes" id="UP000318405">
    <property type="component" value="Unassembled WGS sequence"/>
</dbReference>
<proteinExistence type="inferred from homology"/>
<evidence type="ECO:0000256" key="1">
    <source>
        <dbReference type="ARBA" id="ARBA00009437"/>
    </source>
</evidence>
<dbReference type="PROSITE" id="PS50931">
    <property type="entry name" value="HTH_LYSR"/>
    <property type="match status" value="1"/>
</dbReference>
<keyword evidence="2" id="KW-0805">Transcription regulation</keyword>
<evidence type="ECO:0000256" key="2">
    <source>
        <dbReference type="ARBA" id="ARBA00023015"/>
    </source>
</evidence>
<dbReference type="GO" id="GO:0003700">
    <property type="term" value="F:DNA-binding transcription factor activity"/>
    <property type="evidence" value="ECO:0007669"/>
    <property type="project" value="InterPro"/>
</dbReference>
<feature type="compositionally biased region" description="Low complexity" evidence="5">
    <location>
        <begin position="326"/>
        <end position="337"/>
    </location>
</feature>
<dbReference type="GO" id="GO:0003677">
    <property type="term" value="F:DNA binding"/>
    <property type="evidence" value="ECO:0007669"/>
    <property type="project" value="UniProtKB-KW"/>
</dbReference>
<evidence type="ECO:0000256" key="4">
    <source>
        <dbReference type="ARBA" id="ARBA00023163"/>
    </source>
</evidence>
<dbReference type="Gene3D" id="1.10.10.10">
    <property type="entry name" value="Winged helix-like DNA-binding domain superfamily/Winged helix DNA-binding domain"/>
    <property type="match status" value="1"/>
</dbReference>
<dbReference type="SUPFAM" id="SSF46785">
    <property type="entry name" value="Winged helix' DNA-binding domain"/>
    <property type="match status" value="1"/>
</dbReference>
<feature type="region of interest" description="Disordered" evidence="5">
    <location>
        <begin position="326"/>
        <end position="361"/>
    </location>
</feature>
<dbReference type="InterPro" id="IPR050950">
    <property type="entry name" value="HTH-type_LysR_regulators"/>
</dbReference>
<keyword evidence="3" id="KW-0238">DNA-binding</keyword>
<dbReference type="AlphaFoldDB" id="A0A556AKB7"/>
<dbReference type="FunFam" id="1.10.10.10:FF:000001">
    <property type="entry name" value="LysR family transcriptional regulator"/>
    <property type="match status" value="1"/>
</dbReference>